<dbReference type="Proteomes" id="UP000646548">
    <property type="component" value="Unassembled WGS sequence"/>
</dbReference>
<reference evidence="1" key="1">
    <citation type="journal article" name="BMC Genomics">
        <title>Long-read sequencing and de novo genome assembly of marine medaka (Oryzias melastigma).</title>
        <authorList>
            <person name="Liang P."/>
            <person name="Saqib H.S.A."/>
            <person name="Ni X."/>
            <person name="Shen Y."/>
        </authorList>
    </citation>
    <scope>NUCLEOTIDE SEQUENCE</scope>
    <source>
        <strain evidence="1">Bigg-433</strain>
    </source>
</reference>
<name>A0A834L1L6_ORYME</name>
<dbReference type="PANTHER" id="PTHR31025:SF30">
    <property type="entry name" value="SI:DKEY-15H8.17"/>
    <property type="match status" value="1"/>
</dbReference>
<feature type="non-terminal residue" evidence="1">
    <location>
        <position position="1"/>
    </location>
</feature>
<gene>
    <name evidence="1" type="ORF">FQA47_016929</name>
</gene>
<organism evidence="1 2">
    <name type="scientific">Oryzias melastigma</name>
    <name type="common">Marine medaka</name>
    <dbReference type="NCBI Taxonomy" id="30732"/>
    <lineage>
        <taxon>Eukaryota</taxon>
        <taxon>Metazoa</taxon>
        <taxon>Chordata</taxon>
        <taxon>Craniata</taxon>
        <taxon>Vertebrata</taxon>
        <taxon>Euteleostomi</taxon>
        <taxon>Actinopterygii</taxon>
        <taxon>Neopterygii</taxon>
        <taxon>Teleostei</taxon>
        <taxon>Neoteleostei</taxon>
        <taxon>Acanthomorphata</taxon>
        <taxon>Ovalentaria</taxon>
        <taxon>Atherinomorphae</taxon>
        <taxon>Beloniformes</taxon>
        <taxon>Adrianichthyidae</taxon>
        <taxon>Oryziinae</taxon>
        <taxon>Oryzias</taxon>
    </lineage>
</organism>
<accession>A0A834L1L6</accession>
<protein>
    <submittedName>
        <fullName evidence="1">Uncharacterized protein</fullName>
    </submittedName>
</protein>
<dbReference type="PANTHER" id="PTHR31025">
    <property type="entry name" value="SI:CH211-196P9.1-RELATED"/>
    <property type="match status" value="1"/>
</dbReference>
<dbReference type="EMBL" id="WKFB01000031">
    <property type="protein sequence ID" value="KAF6738297.1"/>
    <property type="molecule type" value="Genomic_DNA"/>
</dbReference>
<proteinExistence type="predicted"/>
<comment type="caution">
    <text evidence="1">The sequence shown here is derived from an EMBL/GenBank/DDBJ whole genome shotgun (WGS) entry which is preliminary data.</text>
</comment>
<dbReference type="AlphaFoldDB" id="A0A834L1L6"/>
<sequence>KTFLRTAVNEVLPDLPEMSKDILEEHLQSLGVDTDEDLQFIEEADLLTVLRPIQARKVLAAWKLKYCSFSTPAAPEAVLPMMSRSPGSSSSTSSNSCQSPEVDWVTTFVVPWDKLPEELMQLLERGKRPNPRLRREMIRIVANEMMRKSSRISKSNSTEVAKQMVAKYPSSLQDVIEGDVIGAGYHSLVKQLQNRIENMKRSSTPKIRKRKTFIESDTDEVSSEQRAEVQDTYGCTKWDVKFLPLGETTESQLAKKEKLKKLLQECGANPDEMKHLMEMTFYTQRKEVNHGKAIKSLLDEWPFWFEEQGMAVHFKELTGLDLKQTFLRNLDLKGKRLLIYFNTECVKKSKTFQQALLKFKVMRGQQGDCSADVMEMVLLLLSYFNEKEEAMFCHVDDVCLPEEVKADELNLTPTIVVCGRSCFSAGKFMLSLDRNLVEANITSFISALCMMFASYYNFNIHYPLELASTLEFLQRCFFSINPERGTKVEKRAKSRLSVNPRVLTLIQELSDFEWRDM</sequence>
<evidence type="ECO:0000313" key="2">
    <source>
        <dbReference type="Proteomes" id="UP000646548"/>
    </source>
</evidence>
<evidence type="ECO:0000313" key="1">
    <source>
        <dbReference type="EMBL" id="KAF6738297.1"/>
    </source>
</evidence>